<keyword evidence="2" id="KW-0808">Transferase</keyword>
<evidence type="ECO:0000259" key="1">
    <source>
        <dbReference type="Pfam" id="PF00117"/>
    </source>
</evidence>
<dbReference type="InterPro" id="IPR017926">
    <property type="entry name" value="GATASE"/>
</dbReference>
<dbReference type="Gene3D" id="3.40.50.880">
    <property type="match status" value="1"/>
</dbReference>
<dbReference type="OrthoDB" id="7365442at2"/>
<dbReference type="Pfam" id="PF00117">
    <property type="entry name" value="GATase"/>
    <property type="match status" value="1"/>
</dbReference>
<organism evidence="2 3">
    <name type="scientific">Pontivivens marinum</name>
    <dbReference type="NCBI Taxonomy" id="1690039"/>
    <lineage>
        <taxon>Bacteria</taxon>
        <taxon>Pseudomonadati</taxon>
        <taxon>Pseudomonadota</taxon>
        <taxon>Alphaproteobacteria</taxon>
        <taxon>Rhodobacterales</taxon>
        <taxon>Paracoccaceae</taxon>
        <taxon>Pontivivens</taxon>
    </lineage>
</organism>
<proteinExistence type="predicted"/>
<dbReference type="PANTHER" id="PTHR42695:SF5">
    <property type="entry name" value="GLUTAMINE AMIDOTRANSFERASE YLR126C-RELATED"/>
    <property type="match status" value="1"/>
</dbReference>
<evidence type="ECO:0000313" key="3">
    <source>
        <dbReference type="Proteomes" id="UP000220034"/>
    </source>
</evidence>
<dbReference type="CDD" id="cd01741">
    <property type="entry name" value="GATase1_1"/>
    <property type="match status" value="1"/>
</dbReference>
<dbReference type="GO" id="GO:0016740">
    <property type="term" value="F:transferase activity"/>
    <property type="evidence" value="ECO:0007669"/>
    <property type="project" value="UniProtKB-KW"/>
</dbReference>
<sequence length="247" mass="27154">MRIGILETGEISGELADKHGSYPPMFQRLLDAADGDLTYQVYSVVRGEMPEGTNHVDGWIITGSRHGVYDALPWMEPLKQFLRDCLAAKVPVIGVCFGHQILAEAMGGTVVKSDRGWGVGVHTYDVVKQPRWMQGVGPTFATRALHQDQVTVLPPETTVLARSNFCEYAALAYGDAEAPLAISVQAHPEFNADFVEDIVRTRIGAAIPQDVGEAALRSLDQPVHNADWARWMIQYLRDASARRLAQA</sequence>
<dbReference type="RefSeq" id="WP_097929631.1">
    <property type="nucleotide sequence ID" value="NZ_OCTN01000003.1"/>
</dbReference>
<dbReference type="Proteomes" id="UP000220034">
    <property type="component" value="Unassembled WGS sequence"/>
</dbReference>
<reference evidence="3" key="1">
    <citation type="submission" date="2017-09" db="EMBL/GenBank/DDBJ databases">
        <authorList>
            <person name="Varghese N."/>
            <person name="Submissions S."/>
        </authorList>
    </citation>
    <scope>NUCLEOTIDE SEQUENCE [LARGE SCALE GENOMIC DNA]</scope>
    <source>
        <strain evidence="3">C7</strain>
    </source>
</reference>
<gene>
    <name evidence="2" type="ORF">SAMN06273572_10391</name>
</gene>
<feature type="domain" description="Glutamine amidotransferase" evidence="1">
    <location>
        <begin position="54"/>
        <end position="191"/>
    </location>
</feature>
<dbReference type="EMBL" id="OCTN01000003">
    <property type="protein sequence ID" value="SOH94064.1"/>
    <property type="molecule type" value="Genomic_DNA"/>
</dbReference>
<name>A0A2C9CRT7_9RHOB</name>
<dbReference type="GO" id="GO:0005829">
    <property type="term" value="C:cytosol"/>
    <property type="evidence" value="ECO:0007669"/>
    <property type="project" value="TreeGrafter"/>
</dbReference>
<dbReference type="InterPro" id="IPR029062">
    <property type="entry name" value="Class_I_gatase-like"/>
</dbReference>
<dbReference type="PANTHER" id="PTHR42695">
    <property type="entry name" value="GLUTAMINE AMIDOTRANSFERASE YLR126C-RELATED"/>
    <property type="match status" value="1"/>
</dbReference>
<evidence type="ECO:0000313" key="2">
    <source>
        <dbReference type="EMBL" id="SOH94064.1"/>
    </source>
</evidence>
<keyword evidence="3" id="KW-1185">Reference proteome</keyword>
<dbReference type="PROSITE" id="PS51273">
    <property type="entry name" value="GATASE_TYPE_1"/>
    <property type="match status" value="1"/>
</dbReference>
<dbReference type="AlphaFoldDB" id="A0A2C9CRT7"/>
<dbReference type="SUPFAM" id="SSF52317">
    <property type="entry name" value="Class I glutamine amidotransferase-like"/>
    <property type="match status" value="1"/>
</dbReference>
<accession>A0A2C9CRT7</accession>
<dbReference type="InterPro" id="IPR044992">
    <property type="entry name" value="ChyE-like"/>
</dbReference>
<keyword evidence="2" id="KW-0315">Glutamine amidotransferase</keyword>
<protein>
    <submittedName>
        <fullName evidence="2">GMP synthase - Glutamine amidotransferase</fullName>
    </submittedName>
</protein>